<accession>A0AAU2HDR4</accession>
<proteinExistence type="predicted"/>
<dbReference type="AlphaFoldDB" id="A0AAU2HDR4"/>
<protein>
    <submittedName>
        <fullName evidence="2">Uncharacterized protein</fullName>
    </submittedName>
</protein>
<feature type="region of interest" description="Disordered" evidence="1">
    <location>
        <begin position="59"/>
        <end position="90"/>
    </location>
</feature>
<organism evidence="2">
    <name type="scientific">Streptomyces sp. NBC_00060</name>
    <dbReference type="NCBI Taxonomy" id="2975636"/>
    <lineage>
        <taxon>Bacteria</taxon>
        <taxon>Bacillati</taxon>
        <taxon>Actinomycetota</taxon>
        <taxon>Actinomycetes</taxon>
        <taxon>Kitasatosporales</taxon>
        <taxon>Streptomycetaceae</taxon>
        <taxon>Streptomyces</taxon>
    </lineage>
</organism>
<dbReference type="EMBL" id="CP108253">
    <property type="protein sequence ID" value="WTU45029.1"/>
    <property type="molecule type" value="Genomic_DNA"/>
</dbReference>
<sequence length="90" mass="10125">MQYDEDDYRDELDYFVRHAHEHTAHLPLLHQTAQGLLGENASRTLIEELTLHVITDMFEQGVKPGDDPDPADFTPGTSPPRPPSNRSDTG</sequence>
<evidence type="ECO:0000313" key="2">
    <source>
        <dbReference type="EMBL" id="WTU45029.1"/>
    </source>
</evidence>
<gene>
    <name evidence="2" type="ORF">OHV25_38405</name>
</gene>
<name>A0AAU2HDR4_9ACTN</name>
<reference evidence="2" key="1">
    <citation type="submission" date="2022-10" db="EMBL/GenBank/DDBJ databases">
        <title>The complete genomes of actinobacterial strains from the NBC collection.</title>
        <authorList>
            <person name="Joergensen T.S."/>
            <person name="Alvarez Arevalo M."/>
            <person name="Sterndorff E.B."/>
            <person name="Faurdal D."/>
            <person name="Vuksanovic O."/>
            <person name="Mourched A.-S."/>
            <person name="Charusanti P."/>
            <person name="Shaw S."/>
            <person name="Blin K."/>
            <person name="Weber T."/>
        </authorList>
    </citation>
    <scope>NUCLEOTIDE SEQUENCE</scope>
    <source>
        <strain evidence="2">NBC_00060</strain>
    </source>
</reference>
<evidence type="ECO:0000256" key="1">
    <source>
        <dbReference type="SAM" id="MobiDB-lite"/>
    </source>
</evidence>